<evidence type="ECO:0000313" key="2">
    <source>
        <dbReference type="Proteomes" id="UP000276991"/>
    </source>
</evidence>
<name>A0A498SFF0_ACAVI</name>
<evidence type="ECO:0000313" key="1">
    <source>
        <dbReference type="EMBL" id="VBB32288.1"/>
    </source>
</evidence>
<sequence length="102" mass="11795">MTPRAMTFPCWAVSMCTRCKWTEKSRSFVDRAIMKRTATKNRQTCKTAKPIAEAMITGPAHFSAFADTWRVLIGEYIVNTKQFQIDHSKYPLEKLFGSRKRS</sequence>
<dbReference type="Proteomes" id="UP000276991">
    <property type="component" value="Unassembled WGS sequence"/>
</dbReference>
<protein>
    <submittedName>
        <fullName evidence="1">Uncharacterized protein</fullName>
    </submittedName>
</protein>
<gene>
    <name evidence="1" type="ORF">NAV_LOCUS7079</name>
</gene>
<reference evidence="1" key="1">
    <citation type="submission" date="2018-08" db="EMBL/GenBank/DDBJ databases">
        <authorList>
            <person name="Laetsch R D."/>
            <person name="Stevens L."/>
            <person name="Kumar S."/>
            <person name="Blaxter L. M."/>
        </authorList>
    </citation>
    <scope>NUCLEOTIDE SEQUENCE [LARGE SCALE GENOMIC DNA]</scope>
</reference>
<keyword evidence="2" id="KW-1185">Reference proteome</keyword>
<accession>A0A498SFF0</accession>
<organism evidence="1 2">
    <name type="scientific">Acanthocheilonema viteae</name>
    <name type="common">Filarial nematode worm</name>
    <name type="synonym">Dipetalonema viteae</name>
    <dbReference type="NCBI Taxonomy" id="6277"/>
    <lineage>
        <taxon>Eukaryota</taxon>
        <taxon>Metazoa</taxon>
        <taxon>Ecdysozoa</taxon>
        <taxon>Nematoda</taxon>
        <taxon>Chromadorea</taxon>
        <taxon>Rhabditida</taxon>
        <taxon>Spirurina</taxon>
        <taxon>Spiruromorpha</taxon>
        <taxon>Filarioidea</taxon>
        <taxon>Onchocercidae</taxon>
        <taxon>Acanthocheilonema</taxon>
    </lineage>
</organism>
<proteinExistence type="predicted"/>
<dbReference type="EMBL" id="UPTC01001635">
    <property type="protein sequence ID" value="VBB32288.1"/>
    <property type="molecule type" value="Genomic_DNA"/>
</dbReference>
<dbReference type="AlphaFoldDB" id="A0A498SFF0"/>